<evidence type="ECO:0008006" key="3">
    <source>
        <dbReference type="Google" id="ProtNLM"/>
    </source>
</evidence>
<dbReference type="Gene3D" id="3.80.10.10">
    <property type="entry name" value="Ribonuclease Inhibitor"/>
    <property type="match status" value="1"/>
</dbReference>
<gene>
    <name evidence="1" type="ORF">OC842_007749</name>
</gene>
<organism evidence="1 2">
    <name type="scientific">Tilletia horrida</name>
    <dbReference type="NCBI Taxonomy" id="155126"/>
    <lineage>
        <taxon>Eukaryota</taxon>
        <taxon>Fungi</taxon>
        <taxon>Dikarya</taxon>
        <taxon>Basidiomycota</taxon>
        <taxon>Ustilaginomycotina</taxon>
        <taxon>Exobasidiomycetes</taxon>
        <taxon>Tilletiales</taxon>
        <taxon>Tilletiaceae</taxon>
        <taxon>Tilletia</taxon>
    </lineage>
</organism>
<reference evidence="1" key="1">
    <citation type="journal article" date="2023" name="PhytoFront">
        <title>Draft Genome Resources of Seven Strains of Tilletia horrida, Causal Agent of Kernel Smut of Rice.</title>
        <authorList>
            <person name="Khanal S."/>
            <person name="Antony Babu S."/>
            <person name="Zhou X.G."/>
        </authorList>
    </citation>
    <scope>NUCLEOTIDE SEQUENCE</scope>
    <source>
        <strain evidence="1">TX3</strain>
    </source>
</reference>
<protein>
    <recommendedName>
        <fullName evidence="3">F-box domain-containing protein</fullName>
    </recommendedName>
</protein>
<dbReference type="AlphaFoldDB" id="A0AAN6G351"/>
<dbReference type="EMBL" id="JAPDMQ010001238">
    <property type="protein sequence ID" value="KAK0518579.1"/>
    <property type="molecule type" value="Genomic_DNA"/>
</dbReference>
<accession>A0AAN6G351</accession>
<sequence length="213" mass="23873">MATFSALPNELVSLVLTHACANGDGPALSTVSPRLHTLTDRALYRHLELSSSHALKLLVRSLSARPALAQHVRSLALYTGRVPFEVAQVLARILSPYQDRLMHLCVRFPASDLPLALDFLEALNPTHFEWITSPTWMIRPGKLFQRFLTKWTRLRSLRLGNFFLDAVLAESIASLPQITHLTLLGQSNKNLEPDSIRTLLEGIPKLVLLERQV</sequence>
<keyword evidence="2" id="KW-1185">Reference proteome</keyword>
<dbReference type="Proteomes" id="UP001176521">
    <property type="component" value="Unassembled WGS sequence"/>
</dbReference>
<evidence type="ECO:0000313" key="1">
    <source>
        <dbReference type="EMBL" id="KAK0518579.1"/>
    </source>
</evidence>
<name>A0AAN6G351_9BASI</name>
<comment type="caution">
    <text evidence="1">The sequence shown here is derived from an EMBL/GenBank/DDBJ whole genome shotgun (WGS) entry which is preliminary data.</text>
</comment>
<dbReference type="InterPro" id="IPR032675">
    <property type="entry name" value="LRR_dom_sf"/>
</dbReference>
<proteinExistence type="predicted"/>
<evidence type="ECO:0000313" key="2">
    <source>
        <dbReference type="Proteomes" id="UP001176521"/>
    </source>
</evidence>
<dbReference type="SUPFAM" id="SSF52047">
    <property type="entry name" value="RNI-like"/>
    <property type="match status" value="1"/>
</dbReference>